<dbReference type="Gene3D" id="1.25.10.10">
    <property type="entry name" value="Leucine-rich Repeat Variant"/>
    <property type="match status" value="1"/>
</dbReference>
<dbReference type="AlphaFoldDB" id="A0A2G5EGI3"/>
<feature type="compositionally biased region" description="Low complexity" evidence="4">
    <location>
        <begin position="29"/>
        <end position="38"/>
    </location>
</feature>
<dbReference type="GO" id="GO:0005634">
    <property type="term" value="C:nucleus"/>
    <property type="evidence" value="ECO:0007669"/>
    <property type="project" value="UniProtKB-SubCell"/>
</dbReference>
<comment type="subcellular location">
    <subcellularLocation>
        <location evidence="1">Nucleus</location>
    </subcellularLocation>
</comment>
<proteinExistence type="inferred from homology"/>
<dbReference type="InterPro" id="IPR016024">
    <property type="entry name" value="ARM-type_fold"/>
</dbReference>
<dbReference type="SUPFAM" id="SSF48371">
    <property type="entry name" value="ARM repeat"/>
    <property type="match status" value="1"/>
</dbReference>
<dbReference type="FunCoup" id="A0A2G5EGI3">
    <property type="interactions" value="818"/>
</dbReference>
<keyword evidence="2" id="KW-0539">Nucleus</keyword>
<evidence type="ECO:0000256" key="3">
    <source>
        <dbReference type="ARBA" id="ARBA00038401"/>
    </source>
</evidence>
<keyword evidence="6" id="KW-1185">Reference proteome</keyword>
<feature type="region of interest" description="Disordered" evidence="4">
    <location>
        <begin position="1"/>
        <end position="38"/>
    </location>
</feature>
<dbReference type="InterPro" id="IPR011989">
    <property type="entry name" value="ARM-like"/>
</dbReference>
<dbReference type="EMBL" id="KZ305026">
    <property type="protein sequence ID" value="PIA54866.1"/>
    <property type="molecule type" value="Genomic_DNA"/>
</dbReference>
<dbReference type="InParanoid" id="A0A2G5EGI3"/>
<gene>
    <name evidence="5" type="ORF">AQUCO_00901041v1</name>
</gene>
<reference evidence="5 6" key="1">
    <citation type="submission" date="2017-09" db="EMBL/GenBank/DDBJ databases">
        <title>WGS assembly of Aquilegia coerulea Goldsmith.</title>
        <authorList>
            <person name="Hodges S."/>
            <person name="Kramer E."/>
            <person name="Nordborg M."/>
            <person name="Tomkins J."/>
            <person name="Borevitz J."/>
            <person name="Derieg N."/>
            <person name="Yan J."/>
            <person name="Mihaltcheva S."/>
            <person name="Hayes R.D."/>
            <person name="Rokhsar D."/>
        </authorList>
    </citation>
    <scope>NUCLEOTIDE SEQUENCE [LARGE SCALE GENOMIC DNA]</scope>
    <source>
        <strain evidence="6">cv. Goldsmith</strain>
    </source>
</reference>
<evidence type="ECO:0000313" key="6">
    <source>
        <dbReference type="Proteomes" id="UP000230069"/>
    </source>
</evidence>
<feature type="region of interest" description="Disordered" evidence="4">
    <location>
        <begin position="109"/>
        <end position="134"/>
    </location>
</feature>
<dbReference type="OrthoDB" id="2156856at2759"/>
<evidence type="ECO:0000313" key="5">
    <source>
        <dbReference type="EMBL" id="PIA54866.1"/>
    </source>
</evidence>
<accession>A0A2G5EGI3</accession>
<evidence type="ECO:0000256" key="1">
    <source>
        <dbReference type="ARBA" id="ARBA00004123"/>
    </source>
</evidence>
<name>A0A2G5EGI3_AQUCA</name>
<dbReference type="PANTHER" id="PTHR23424:SF23">
    <property type="entry name" value="PROTEIN SAAL1"/>
    <property type="match status" value="1"/>
</dbReference>
<organism evidence="5 6">
    <name type="scientific">Aquilegia coerulea</name>
    <name type="common">Rocky mountain columbine</name>
    <dbReference type="NCBI Taxonomy" id="218851"/>
    <lineage>
        <taxon>Eukaryota</taxon>
        <taxon>Viridiplantae</taxon>
        <taxon>Streptophyta</taxon>
        <taxon>Embryophyta</taxon>
        <taxon>Tracheophyta</taxon>
        <taxon>Spermatophyta</taxon>
        <taxon>Magnoliopsida</taxon>
        <taxon>Ranunculales</taxon>
        <taxon>Ranunculaceae</taxon>
        <taxon>Thalictroideae</taxon>
        <taxon>Aquilegia</taxon>
    </lineage>
</organism>
<feature type="compositionally biased region" description="Acidic residues" evidence="4">
    <location>
        <begin position="10"/>
        <end position="20"/>
    </location>
</feature>
<comment type="similarity">
    <text evidence="3">Belongs to the SAAL1 family.</text>
</comment>
<dbReference type="InterPro" id="IPR052464">
    <property type="entry name" value="Synovial_Prolif_Regulator"/>
</dbReference>
<dbReference type="PANTHER" id="PTHR23424">
    <property type="entry name" value="SERUM AMYLOID A"/>
    <property type="match status" value="1"/>
</dbReference>
<dbReference type="STRING" id="218851.A0A2G5EGI3"/>
<dbReference type="Proteomes" id="UP000230069">
    <property type="component" value="Unassembled WGS sequence"/>
</dbReference>
<protein>
    <submittedName>
        <fullName evidence="5">Uncharacterized protein</fullName>
    </submittedName>
</protein>
<evidence type="ECO:0000256" key="2">
    <source>
        <dbReference type="ARBA" id="ARBA00023242"/>
    </source>
</evidence>
<evidence type="ECO:0000256" key="4">
    <source>
        <dbReference type="SAM" id="MobiDB-lite"/>
    </source>
</evidence>
<sequence>MAPAQASPFMEEDDDDDNEEIERMELETSSSYYPSAPSSEIFDTRTTVDPSYIISLIRNLLPHNVKNLHPLHGENDRNAFVGELETGIRDTVQTSSPGVLSIVNNKAETMDTHDETSELSHRKEGTEDSFGDTKDNKISTVDEAAWEECGCILWDLSVNKTHAVFMVENLLLEVLLASLSISQSLRVTEIGLGILANMACHEVLRNRIVSMPGLIDTIIDQLFLDDSLCLCEAFRLLSLGLQGSDSVTWVNALQPEHILRRILWVVENTLNPQLLEKGISLLLAIIESQQEIAQTLLESLMKLGLPSLLVSLLACEMKHLFGERVPDRYSALDTLLRVLEALSVLDDHSEAISSNEELLWLIYNLIKLPDKFEVSSSCITAVVLIANVMTDKPDLASEASQDLSLLQGLLSLIPFVSNDLEARSALWSILGRVLVRVQEDEMSPPSLHQYVRVLVNKSDFIEEDLIDHRDEDSNEYHQSSNTSHVKETARTTSLSRICSILQRWITVGENIIKKDIIGEACADHENVEKLLQCCRSYTV</sequence>